<evidence type="ECO:0000256" key="1">
    <source>
        <dbReference type="SAM" id="MobiDB-lite"/>
    </source>
</evidence>
<feature type="region of interest" description="Disordered" evidence="1">
    <location>
        <begin position="453"/>
        <end position="485"/>
    </location>
</feature>
<dbReference type="EMBL" id="CAFABA010000138">
    <property type="protein sequence ID" value="CAB4835647.1"/>
    <property type="molecule type" value="Genomic_DNA"/>
</dbReference>
<feature type="region of interest" description="Disordered" evidence="1">
    <location>
        <begin position="601"/>
        <end position="627"/>
    </location>
</feature>
<organism evidence="2">
    <name type="scientific">freshwater metagenome</name>
    <dbReference type="NCBI Taxonomy" id="449393"/>
    <lineage>
        <taxon>unclassified sequences</taxon>
        <taxon>metagenomes</taxon>
        <taxon>ecological metagenomes</taxon>
    </lineage>
</organism>
<proteinExistence type="predicted"/>
<gene>
    <name evidence="2" type="ORF">UFOPK3139_02571</name>
</gene>
<accession>A0A6J7AS99</accession>
<evidence type="ECO:0000313" key="2">
    <source>
        <dbReference type="EMBL" id="CAB4835647.1"/>
    </source>
</evidence>
<name>A0A6J7AS99_9ZZZZ</name>
<reference evidence="2" key="1">
    <citation type="submission" date="2020-05" db="EMBL/GenBank/DDBJ databases">
        <authorList>
            <person name="Chiriac C."/>
            <person name="Salcher M."/>
            <person name="Ghai R."/>
            <person name="Kavagutti S V."/>
        </authorList>
    </citation>
    <scope>NUCLEOTIDE SEQUENCE</scope>
</reference>
<feature type="compositionally biased region" description="Basic and acidic residues" evidence="1">
    <location>
        <begin position="606"/>
        <end position="627"/>
    </location>
</feature>
<dbReference type="AlphaFoldDB" id="A0A6J7AS99"/>
<protein>
    <submittedName>
        <fullName evidence="2">Unannotated protein</fullName>
    </submittedName>
</protein>
<dbReference type="AntiFam" id="ANF00234">
    <property type="entry name" value="Shadow ORF (opposite dnaE1)"/>
</dbReference>
<sequence length="652" mass="71623">MQRVGRQPHPHGSGHPDIDVLDDVDLVGDELGQIVAAVDPDAHRDDGVVDQLVAVLGHGAREHHDLERGLEIFEHEDGHEFALLRPLLLQVRDHPTDPFHGAIGRVGELAQRAVGAPAQGNLGPHERMIRDVEAEHLFLEREPRHLLELVGWDGRPFVHHAALEFAEQRHDAHVVFATPGHGVVDDSLEDRQQPFAGVAERVEGARLDERLDCSLVEHGDIDALTEVVEARVVPVGLALFDHVLDEPGAHVAHRGQPEHHRAERVGRRHEIGQRPEVAEGFVHVGHRDADAHDAALVEIYRRLVERCLDAREQRREVLDRVVRLEVGDLVRDVPVAVAVALVERVVGERLDDVEPLGAERGAVAVGVAPEHELLALLLDEDAIFFSAVVQREIFDDGVRPVEVQHLEVEALLVADVLHGHHGVPEQVAGAQILETFGVQQAVQRVAVQHPRRDVPAAVNAERASRPAGDLGPAEELELQEDRGDSDVGRAGVMAPLAEPPIDLGRFLRGEVRLHELGERLGVALVGDGERVVRAMVLDLASMQVADDAEAQEHSLEREAHSTALGPIVRTASIGPPIRTEVQPEEALNLMSGRVDNSVGNRLVGGKPDRAERRQQRCELRSSEPKLDDAPIRPAARVWVAEVRLERTAERIE</sequence>